<reference evidence="1 2" key="1">
    <citation type="submission" date="2017-04" db="EMBL/GenBank/DDBJ databases">
        <title>Complete Genome Sequence of Streptomyces gilvosporeus F607, a Capable Producer of Natamycin.</title>
        <authorList>
            <person name="Zong G."/>
            <person name="Zhong C."/>
            <person name="Fu J."/>
            <person name="Qin R."/>
            <person name="Cao G."/>
        </authorList>
    </citation>
    <scope>NUCLEOTIDE SEQUENCE [LARGE SCALE GENOMIC DNA]</scope>
    <source>
        <strain evidence="1 2">F607</strain>
    </source>
</reference>
<sequence>MPSNESAARELQDRAVLWSIGEISATDVVAGACEALVDGLDSPALRTLAACTRTEAIYDVPELLPPALHELGLTFYPFDGVAGREAAARALAARMLAGELSPRELAFRIHQHFGHQLPLAERLAALDDEYDTLEYSDRTPAQLDADVRAEALRLVQHPDRATA</sequence>
<gene>
    <name evidence="1" type="ORF">B1H19_05690</name>
</gene>
<dbReference type="RefSeq" id="WP_083103525.1">
    <property type="nucleotide sequence ID" value="NZ_CP020569.1"/>
</dbReference>
<dbReference type="EMBL" id="CP020569">
    <property type="protein sequence ID" value="ARF53736.1"/>
    <property type="molecule type" value="Genomic_DNA"/>
</dbReference>
<accession>A0A1V0TLB8</accession>
<name>A0A1V0TLB8_9ACTN</name>
<keyword evidence="2" id="KW-1185">Reference proteome</keyword>
<dbReference type="AlphaFoldDB" id="A0A1V0TLB8"/>
<protein>
    <submittedName>
        <fullName evidence="1">Uncharacterized protein</fullName>
    </submittedName>
</protein>
<proteinExistence type="predicted"/>
<dbReference type="KEGG" id="sgv:B1H19_05690"/>
<organism evidence="1 2">
    <name type="scientific">Streptomyces gilvosporeus</name>
    <dbReference type="NCBI Taxonomy" id="553510"/>
    <lineage>
        <taxon>Bacteria</taxon>
        <taxon>Bacillati</taxon>
        <taxon>Actinomycetota</taxon>
        <taxon>Actinomycetes</taxon>
        <taxon>Kitasatosporales</taxon>
        <taxon>Streptomycetaceae</taxon>
        <taxon>Streptomyces</taxon>
    </lineage>
</organism>
<dbReference type="OrthoDB" id="4228461at2"/>
<evidence type="ECO:0000313" key="2">
    <source>
        <dbReference type="Proteomes" id="UP000192726"/>
    </source>
</evidence>
<dbReference type="Proteomes" id="UP000192726">
    <property type="component" value="Chromosome"/>
</dbReference>
<dbReference type="STRING" id="553510.B1H19_05690"/>
<evidence type="ECO:0000313" key="1">
    <source>
        <dbReference type="EMBL" id="ARF53736.1"/>
    </source>
</evidence>